<dbReference type="RefSeq" id="WP_106291365.1">
    <property type="nucleotide sequence ID" value="NZ_PVTH01000002.1"/>
</dbReference>
<dbReference type="InterPro" id="IPR036291">
    <property type="entry name" value="NAD(P)-bd_dom_sf"/>
</dbReference>
<dbReference type="EMBL" id="PVTH01000002">
    <property type="protein sequence ID" value="PRY54286.1"/>
    <property type="molecule type" value="Genomic_DNA"/>
</dbReference>
<dbReference type="Proteomes" id="UP000238034">
    <property type="component" value="Unassembled WGS sequence"/>
</dbReference>
<keyword evidence="3" id="KW-1185">Reference proteome</keyword>
<evidence type="ECO:0000313" key="3">
    <source>
        <dbReference type="Proteomes" id="UP000238034"/>
    </source>
</evidence>
<name>A0A2T0U8N5_9SPHI</name>
<reference evidence="2 3" key="1">
    <citation type="submission" date="2018-03" db="EMBL/GenBank/DDBJ databases">
        <title>Genomic Encyclopedia of Type Strains, Phase III (KMG-III): the genomes of soil and plant-associated and newly described type strains.</title>
        <authorList>
            <person name="Whitman W."/>
        </authorList>
    </citation>
    <scope>NUCLEOTIDE SEQUENCE [LARGE SCALE GENOMIC DNA]</scope>
    <source>
        <strain evidence="2 3">CGMCC 1.9313</strain>
    </source>
</reference>
<comment type="caution">
    <text evidence="2">The sequence shown here is derived from an EMBL/GenBank/DDBJ whole genome shotgun (WGS) entry which is preliminary data.</text>
</comment>
<evidence type="ECO:0000259" key="1">
    <source>
        <dbReference type="Pfam" id="PF01370"/>
    </source>
</evidence>
<accession>A0A2T0U8N5</accession>
<dbReference type="PANTHER" id="PTHR48079:SF6">
    <property type="entry name" value="NAD(P)-BINDING DOMAIN-CONTAINING PROTEIN-RELATED"/>
    <property type="match status" value="1"/>
</dbReference>
<dbReference type="AlphaFoldDB" id="A0A2T0U8N5"/>
<proteinExistence type="predicted"/>
<dbReference type="GO" id="GO:0005737">
    <property type="term" value="C:cytoplasm"/>
    <property type="evidence" value="ECO:0007669"/>
    <property type="project" value="TreeGrafter"/>
</dbReference>
<dbReference type="PANTHER" id="PTHR48079">
    <property type="entry name" value="PROTEIN YEEZ"/>
    <property type="match status" value="1"/>
</dbReference>
<dbReference type="Gene3D" id="3.40.50.720">
    <property type="entry name" value="NAD(P)-binding Rossmann-like Domain"/>
    <property type="match status" value="1"/>
</dbReference>
<evidence type="ECO:0000313" key="2">
    <source>
        <dbReference type="EMBL" id="PRY54286.1"/>
    </source>
</evidence>
<dbReference type="InterPro" id="IPR001509">
    <property type="entry name" value="Epimerase_deHydtase"/>
</dbReference>
<dbReference type="SUPFAM" id="SSF51735">
    <property type="entry name" value="NAD(P)-binding Rossmann-fold domains"/>
    <property type="match status" value="1"/>
</dbReference>
<dbReference type="InterPro" id="IPR051783">
    <property type="entry name" value="NAD(P)-dependent_oxidoreduct"/>
</dbReference>
<organism evidence="2 3">
    <name type="scientific">Arcticibacter pallidicorallinus</name>
    <dbReference type="NCBI Taxonomy" id="1259464"/>
    <lineage>
        <taxon>Bacteria</taxon>
        <taxon>Pseudomonadati</taxon>
        <taxon>Bacteroidota</taxon>
        <taxon>Sphingobacteriia</taxon>
        <taxon>Sphingobacteriales</taxon>
        <taxon>Sphingobacteriaceae</taxon>
        <taxon>Arcticibacter</taxon>
    </lineage>
</organism>
<feature type="domain" description="NAD-dependent epimerase/dehydratase" evidence="1">
    <location>
        <begin position="2"/>
        <end position="218"/>
    </location>
</feature>
<gene>
    <name evidence="2" type="ORF">B0I27_10252</name>
</gene>
<sequence>MILVTGATGFLGSELVKQLHDRGMPVRALKRLHSTIPTILEDLPRIEWVTADILDYFALEKAFEGVTHVYHCCAMISFDSADKGIMLRVNKEGTAHVVDLCLLNDVEKLVHVSSVASLGDPKAGGETTEKDQWEFNGTQKGYSISKYESEMEVWRGIAEGLNAVIVNPSVIIGKNAGNKGSGKLFELVRTGLRYYTPGSLGVVDVEDVAKVMIRLMDSDISAERFIVNGENMSYEQLFSETAKCFDLPVPKTELSKEKMFLGWLGAKIASVLTGKKYSLTRDTAKSAFKKSSYSSAKLSKFLPEIRFKPISRSIREITEHLRDSYRRDRLQKE</sequence>
<dbReference type="Pfam" id="PF01370">
    <property type="entry name" value="Epimerase"/>
    <property type="match status" value="1"/>
</dbReference>
<dbReference type="GO" id="GO:0004029">
    <property type="term" value="F:aldehyde dehydrogenase (NAD+) activity"/>
    <property type="evidence" value="ECO:0007669"/>
    <property type="project" value="TreeGrafter"/>
</dbReference>
<dbReference type="OrthoDB" id="596910at2"/>
<protein>
    <submittedName>
        <fullName evidence="2">Nucleoside-diphosphate-sugar epimerase</fullName>
    </submittedName>
</protein>